<evidence type="ECO:0000256" key="4">
    <source>
        <dbReference type="ARBA" id="ARBA00022989"/>
    </source>
</evidence>
<evidence type="ECO:0000259" key="7">
    <source>
        <dbReference type="Pfam" id="PF02656"/>
    </source>
</evidence>
<dbReference type="PANTHER" id="PTHR34187:SF2">
    <property type="entry name" value="DUF202 DOMAIN-CONTAINING PROTEIN"/>
    <property type="match status" value="1"/>
</dbReference>
<dbReference type="InterPro" id="IPR052053">
    <property type="entry name" value="IM_YidH-like"/>
</dbReference>
<keyword evidence="9" id="KW-1185">Reference proteome</keyword>
<keyword evidence="5 6" id="KW-0472">Membrane</keyword>
<comment type="caution">
    <text evidence="8">The sequence shown here is derived from an EMBL/GenBank/DDBJ whole genome shotgun (WGS) entry which is preliminary data.</text>
</comment>
<evidence type="ECO:0000256" key="3">
    <source>
        <dbReference type="ARBA" id="ARBA00022692"/>
    </source>
</evidence>
<comment type="subcellular location">
    <subcellularLocation>
        <location evidence="1">Cell membrane</location>
        <topology evidence="1">Multi-pass membrane protein</topology>
    </subcellularLocation>
</comment>
<dbReference type="AlphaFoldDB" id="A0A7Y9JD21"/>
<dbReference type="Pfam" id="PF02656">
    <property type="entry name" value="DUF202"/>
    <property type="match status" value="1"/>
</dbReference>
<name>A0A7Y9JD21_9ACTN</name>
<feature type="transmembrane region" description="Helical" evidence="6">
    <location>
        <begin position="61"/>
        <end position="81"/>
    </location>
</feature>
<evidence type="ECO:0000256" key="5">
    <source>
        <dbReference type="ARBA" id="ARBA00023136"/>
    </source>
</evidence>
<accession>A0A7Y9JD21</accession>
<proteinExistence type="predicted"/>
<evidence type="ECO:0000256" key="1">
    <source>
        <dbReference type="ARBA" id="ARBA00004651"/>
    </source>
</evidence>
<protein>
    <submittedName>
        <fullName evidence="8">Putative membrane protein</fullName>
    </submittedName>
</protein>
<dbReference type="GO" id="GO:0005886">
    <property type="term" value="C:plasma membrane"/>
    <property type="evidence" value="ECO:0007669"/>
    <property type="project" value="UniProtKB-SubCell"/>
</dbReference>
<dbReference type="EMBL" id="JACCBG010000001">
    <property type="protein sequence ID" value="NYD42849.1"/>
    <property type="molecule type" value="Genomic_DNA"/>
</dbReference>
<feature type="transmembrane region" description="Helical" evidence="6">
    <location>
        <begin position="29"/>
        <end position="49"/>
    </location>
</feature>
<evidence type="ECO:0000313" key="8">
    <source>
        <dbReference type="EMBL" id="NYD42849.1"/>
    </source>
</evidence>
<evidence type="ECO:0000256" key="2">
    <source>
        <dbReference type="ARBA" id="ARBA00022475"/>
    </source>
</evidence>
<feature type="transmembrane region" description="Helical" evidence="6">
    <location>
        <begin position="93"/>
        <end position="119"/>
    </location>
</feature>
<feature type="domain" description="DUF202" evidence="7">
    <location>
        <begin position="20"/>
        <end position="86"/>
    </location>
</feature>
<gene>
    <name evidence="8" type="ORF">BJZ21_002932</name>
</gene>
<dbReference type="Proteomes" id="UP000535511">
    <property type="component" value="Unassembled WGS sequence"/>
</dbReference>
<evidence type="ECO:0000256" key="6">
    <source>
        <dbReference type="SAM" id="Phobius"/>
    </source>
</evidence>
<reference evidence="8 9" key="1">
    <citation type="submission" date="2020-07" db="EMBL/GenBank/DDBJ databases">
        <title>Sequencing the genomes of 1000 actinobacteria strains.</title>
        <authorList>
            <person name="Klenk H.-P."/>
        </authorList>
    </citation>
    <scope>NUCLEOTIDE SEQUENCE [LARGE SCALE GENOMIC DNA]</scope>
    <source>
        <strain evidence="8 9">DSM 21350</strain>
    </source>
</reference>
<keyword evidence="3 6" id="KW-0812">Transmembrane</keyword>
<organism evidence="8 9">
    <name type="scientific">Nocardioides panaciterrulae</name>
    <dbReference type="NCBI Taxonomy" id="661492"/>
    <lineage>
        <taxon>Bacteria</taxon>
        <taxon>Bacillati</taxon>
        <taxon>Actinomycetota</taxon>
        <taxon>Actinomycetes</taxon>
        <taxon>Propionibacteriales</taxon>
        <taxon>Nocardioidaceae</taxon>
        <taxon>Nocardioides</taxon>
    </lineage>
</organism>
<sequence length="122" mass="13314">MTERRRPHWVYDAGEEPDPRFSLANERTFLAWVRTALAVIAGAVALHQLGLPTSTALRTTVVVGLMLFGGLMAGLAYLHWARVERAMRHRAPLPAFAAGMWLTVAIVLVSVLLALVLAVSGR</sequence>
<keyword evidence="4 6" id="KW-1133">Transmembrane helix</keyword>
<dbReference type="PANTHER" id="PTHR34187">
    <property type="entry name" value="FGR18P"/>
    <property type="match status" value="1"/>
</dbReference>
<dbReference type="InterPro" id="IPR003807">
    <property type="entry name" value="DUF202"/>
</dbReference>
<keyword evidence="2" id="KW-1003">Cell membrane</keyword>
<evidence type="ECO:0000313" key="9">
    <source>
        <dbReference type="Proteomes" id="UP000535511"/>
    </source>
</evidence>
<dbReference type="RefSeq" id="WP_343052155.1">
    <property type="nucleotide sequence ID" value="NZ_JACCBG010000001.1"/>
</dbReference>